<accession>A0AAN6PSK7</accession>
<feature type="compositionally biased region" description="Basic and acidic residues" evidence="1">
    <location>
        <begin position="45"/>
        <end position="63"/>
    </location>
</feature>
<evidence type="ECO:0000313" key="2">
    <source>
        <dbReference type="EMBL" id="KAK4097185.1"/>
    </source>
</evidence>
<name>A0AAN6PSK7_9PEZI</name>
<sequence length="81" mass="8627">MVVTVVDGRVKTGLRLGCAPLGLESCPLAPPLRALGACSGMACTERGDSDDGEQHQGRHEIFRSSEPGHSALRDHSMQLRT</sequence>
<feature type="compositionally biased region" description="Basic and acidic residues" evidence="1">
    <location>
        <begin position="71"/>
        <end position="81"/>
    </location>
</feature>
<keyword evidence="3" id="KW-1185">Reference proteome</keyword>
<evidence type="ECO:0000256" key="1">
    <source>
        <dbReference type="SAM" id="MobiDB-lite"/>
    </source>
</evidence>
<reference evidence="2" key="2">
    <citation type="submission" date="2023-05" db="EMBL/GenBank/DDBJ databases">
        <authorList>
            <consortium name="Lawrence Berkeley National Laboratory"/>
            <person name="Steindorff A."/>
            <person name="Hensen N."/>
            <person name="Bonometti L."/>
            <person name="Westerberg I."/>
            <person name="Brannstrom I.O."/>
            <person name="Guillou S."/>
            <person name="Cros-Aarteil S."/>
            <person name="Calhoun S."/>
            <person name="Haridas S."/>
            <person name="Kuo A."/>
            <person name="Mondo S."/>
            <person name="Pangilinan J."/>
            <person name="Riley R."/>
            <person name="Labutti K."/>
            <person name="Andreopoulos B."/>
            <person name="Lipzen A."/>
            <person name="Chen C."/>
            <person name="Yanf M."/>
            <person name="Daum C."/>
            <person name="Ng V."/>
            <person name="Clum A."/>
            <person name="Ohm R."/>
            <person name="Martin F."/>
            <person name="Silar P."/>
            <person name="Natvig D."/>
            <person name="Lalanne C."/>
            <person name="Gautier V."/>
            <person name="Ament-Velasquez S.L."/>
            <person name="Kruys A."/>
            <person name="Hutchinson M.I."/>
            <person name="Powell A.J."/>
            <person name="Barry K."/>
            <person name="Miller A.N."/>
            <person name="Grigoriev I.V."/>
            <person name="Debuchy R."/>
            <person name="Gladieux P."/>
            <person name="Thoren M.H."/>
            <person name="Johannesson H."/>
        </authorList>
    </citation>
    <scope>NUCLEOTIDE SEQUENCE</scope>
    <source>
        <strain evidence="2">CBS 757.83</strain>
    </source>
</reference>
<protein>
    <submittedName>
        <fullName evidence="2">Uncharacterized protein</fullName>
    </submittedName>
</protein>
<dbReference type="Proteomes" id="UP001305647">
    <property type="component" value="Unassembled WGS sequence"/>
</dbReference>
<feature type="region of interest" description="Disordered" evidence="1">
    <location>
        <begin position="45"/>
        <end position="81"/>
    </location>
</feature>
<gene>
    <name evidence="2" type="ORF">N658DRAFT_297263</name>
</gene>
<evidence type="ECO:0000313" key="3">
    <source>
        <dbReference type="Proteomes" id="UP001305647"/>
    </source>
</evidence>
<reference evidence="2" key="1">
    <citation type="journal article" date="2023" name="Mol. Phylogenet. Evol.">
        <title>Genome-scale phylogeny and comparative genomics of the fungal order Sordariales.</title>
        <authorList>
            <person name="Hensen N."/>
            <person name="Bonometti L."/>
            <person name="Westerberg I."/>
            <person name="Brannstrom I.O."/>
            <person name="Guillou S."/>
            <person name="Cros-Aarteil S."/>
            <person name="Calhoun S."/>
            <person name="Haridas S."/>
            <person name="Kuo A."/>
            <person name="Mondo S."/>
            <person name="Pangilinan J."/>
            <person name="Riley R."/>
            <person name="LaButti K."/>
            <person name="Andreopoulos B."/>
            <person name="Lipzen A."/>
            <person name="Chen C."/>
            <person name="Yan M."/>
            <person name="Daum C."/>
            <person name="Ng V."/>
            <person name="Clum A."/>
            <person name="Steindorff A."/>
            <person name="Ohm R.A."/>
            <person name="Martin F."/>
            <person name="Silar P."/>
            <person name="Natvig D.O."/>
            <person name="Lalanne C."/>
            <person name="Gautier V."/>
            <person name="Ament-Velasquez S.L."/>
            <person name="Kruys A."/>
            <person name="Hutchinson M.I."/>
            <person name="Powell A.J."/>
            <person name="Barry K."/>
            <person name="Miller A.N."/>
            <person name="Grigoriev I.V."/>
            <person name="Debuchy R."/>
            <person name="Gladieux P."/>
            <person name="Hiltunen Thoren M."/>
            <person name="Johannesson H."/>
        </authorList>
    </citation>
    <scope>NUCLEOTIDE SEQUENCE</scope>
    <source>
        <strain evidence="2">CBS 757.83</strain>
    </source>
</reference>
<comment type="caution">
    <text evidence="2">The sequence shown here is derived from an EMBL/GenBank/DDBJ whole genome shotgun (WGS) entry which is preliminary data.</text>
</comment>
<organism evidence="2 3">
    <name type="scientific">Parathielavia hyrcaniae</name>
    <dbReference type="NCBI Taxonomy" id="113614"/>
    <lineage>
        <taxon>Eukaryota</taxon>
        <taxon>Fungi</taxon>
        <taxon>Dikarya</taxon>
        <taxon>Ascomycota</taxon>
        <taxon>Pezizomycotina</taxon>
        <taxon>Sordariomycetes</taxon>
        <taxon>Sordariomycetidae</taxon>
        <taxon>Sordariales</taxon>
        <taxon>Chaetomiaceae</taxon>
        <taxon>Parathielavia</taxon>
    </lineage>
</organism>
<proteinExistence type="predicted"/>
<dbReference type="EMBL" id="MU863682">
    <property type="protein sequence ID" value="KAK4097185.1"/>
    <property type="molecule type" value="Genomic_DNA"/>
</dbReference>
<dbReference type="AlphaFoldDB" id="A0AAN6PSK7"/>